<evidence type="ECO:0000313" key="2">
    <source>
        <dbReference type="EMBL" id="MBW5481788.1"/>
    </source>
</evidence>
<accession>A0ABS6Z3H8</accession>
<feature type="region of interest" description="Disordered" evidence="1">
    <location>
        <begin position="170"/>
        <end position="202"/>
    </location>
</feature>
<name>A0ABS6Z3H8_9ACTN</name>
<dbReference type="EMBL" id="WTFF01000033">
    <property type="protein sequence ID" value="MBW5481788.1"/>
    <property type="molecule type" value="Genomic_DNA"/>
</dbReference>
<proteinExistence type="predicted"/>
<organism evidence="2 3">
    <name type="scientific">Streptomyces bambusae</name>
    <dbReference type="NCBI Taxonomy" id="1550616"/>
    <lineage>
        <taxon>Bacteria</taxon>
        <taxon>Bacillati</taxon>
        <taxon>Actinomycetota</taxon>
        <taxon>Actinomycetes</taxon>
        <taxon>Kitasatosporales</taxon>
        <taxon>Streptomycetaceae</taxon>
        <taxon>Streptomyces</taxon>
    </lineage>
</organism>
<protein>
    <submittedName>
        <fullName evidence="2">Uncharacterized protein</fullName>
    </submittedName>
</protein>
<comment type="caution">
    <text evidence="2">The sequence shown here is derived from an EMBL/GenBank/DDBJ whole genome shotgun (WGS) entry which is preliminary data.</text>
</comment>
<dbReference type="Proteomes" id="UP000812013">
    <property type="component" value="Unassembled WGS sequence"/>
</dbReference>
<reference evidence="2 3" key="1">
    <citation type="submission" date="2019-12" db="EMBL/GenBank/DDBJ databases">
        <title>Genome sequence of Streptomyces bambusae.</title>
        <authorList>
            <person name="Bansal K."/>
            <person name="Choksket S."/>
            <person name="Korpole S."/>
            <person name="Patil P.B."/>
        </authorList>
    </citation>
    <scope>NUCLEOTIDE SEQUENCE [LARGE SCALE GENOMIC DNA]</scope>
    <source>
        <strain evidence="2 3">SK60</strain>
    </source>
</reference>
<gene>
    <name evidence="2" type="ORF">GPJ59_07790</name>
</gene>
<evidence type="ECO:0000313" key="3">
    <source>
        <dbReference type="Proteomes" id="UP000812013"/>
    </source>
</evidence>
<keyword evidence="3" id="KW-1185">Reference proteome</keyword>
<sequence>MQNIQDGLRSAIGELREFGTEASAVAGSGMSGLALTGMEAGHPAVASALEGFCERWDMGVASLVISTSALANRLGIAAGSLWEEDQYREGTFKVLLNAGIGNPYASEDEIEKKSMDAILSDHALKRETPEQARQAREDFDRTWAATKHSLLNEGYGGSLLENLAEVQGVDREELDRVRNPQGTEQQGGAQGSDHRGAQGGSF</sequence>
<evidence type="ECO:0000256" key="1">
    <source>
        <dbReference type="SAM" id="MobiDB-lite"/>
    </source>
</evidence>